<evidence type="ECO:0000256" key="2">
    <source>
        <dbReference type="RuleBase" id="RU367113"/>
    </source>
</evidence>
<comment type="subcellular location">
    <subcellularLocation>
        <location evidence="2">Nucleus</location>
    </subcellularLocation>
</comment>
<dbReference type="GO" id="GO:0003723">
    <property type="term" value="F:RNA binding"/>
    <property type="evidence" value="ECO:0007669"/>
    <property type="project" value="UniProtKB-KW"/>
</dbReference>
<dbReference type="GO" id="GO:0034353">
    <property type="term" value="F:mRNA 5'-diphosphatase activity"/>
    <property type="evidence" value="ECO:0007669"/>
    <property type="project" value="TreeGrafter"/>
</dbReference>
<comment type="caution">
    <text evidence="4">The sequence shown here is derived from an EMBL/GenBank/DDBJ whole genome shotgun (WGS) entry which is preliminary data.</text>
</comment>
<dbReference type="InterPro" id="IPR013961">
    <property type="entry name" value="RAI1"/>
</dbReference>
<dbReference type="GO" id="GO:0004518">
    <property type="term" value="F:nuclease activity"/>
    <property type="evidence" value="ECO:0007669"/>
    <property type="project" value="UniProtKB-KW"/>
</dbReference>
<comment type="cofactor">
    <cofactor evidence="2">
        <name>a divalent metal cation</name>
        <dbReference type="ChEBI" id="CHEBI:60240"/>
    </cofactor>
</comment>
<proteinExistence type="inferred from homology"/>
<evidence type="ECO:0000313" key="5">
    <source>
        <dbReference type="Proteomes" id="UP001432027"/>
    </source>
</evidence>
<dbReference type="PANTHER" id="PTHR12395:SF9">
    <property type="entry name" value="DECAPPING AND EXORIBONUCLEASE PROTEIN"/>
    <property type="match status" value="1"/>
</dbReference>
<dbReference type="InterPro" id="IPR039039">
    <property type="entry name" value="RAI1-like_fam"/>
</dbReference>
<protein>
    <recommendedName>
        <fullName evidence="2">Decapping nuclease</fullName>
        <ecNumber evidence="2">3.6.1.-</ecNumber>
    </recommendedName>
</protein>
<name>A0AAV5UBU7_9BILA</name>
<dbReference type="PANTHER" id="PTHR12395">
    <property type="entry name" value="DOM-3 RELATED"/>
    <property type="match status" value="1"/>
</dbReference>
<dbReference type="GO" id="GO:0005829">
    <property type="term" value="C:cytosol"/>
    <property type="evidence" value="ECO:0007669"/>
    <property type="project" value="TreeGrafter"/>
</dbReference>
<keyword evidence="2" id="KW-0539">Nucleus</keyword>
<keyword evidence="5" id="KW-1185">Reference proteome</keyword>
<accession>A0AAV5UBU7</accession>
<keyword evidence="2" id="KW-0694">RNA-binding</keyword>
<evidence type="ECO:0000259" key="3">
    <source>
        <dbReference type="Pfam" id="PF08652"/>
    </source>
</evidence>
<dbReference type="AlphaFoldDB" id="A0AAV5UBU7"/>
<comment type="similarity">
    <text evidence="1 2">Belongs to the DXO/Dom3Z family.</text>
</comment>
<keyword evidence="2" id="KW-0378">Hydrolase</keyword>
<evidence type="ECO:0000313" key="4">
    <source>
        <dbReference type="EMBL" id="GMT03936.1"/>
    </source>
</evidence>
<feature type="domain" description="RAI1-like" evidence="3">
    <location>
        <begin position="7"/>
        <end position="168"/>
    </location>
</feature>
<reference evidence="4" key="1">
    <citation type="submission" date="2023-10" db="EMBL/GenBank/DDBJ databases">
        <title>Genome assembly of Pristionchus species.</title>
        <authorList>
            <person name="Yoshida K."/>
            <person name="Sommer R.J."/>
        </authorList>
    </citation>
    <scope>NUCLEOTIDE SEQUENCE</scope>
    <source>
        <strain evidence="4">RS0144</strain>
    </source>
</reference>
<keyword evidence="2" id="KW-0540">Nuclease</keyword>
<organism evidence="4 5">
    <name type="scientific">Pristionchus entomophagus</name>
    <dbReference type="NCBI Taxonomy" id="358040"/>
    <lineage>
        <taxon>Eukaryota</taxon>
        <taxon>Metazoa</taxon>
        <taxon>Ecdysozoa</taxon>
        <taxon>Nematoda</taxon>
        <taxon>Chromadorea</taxon>
        <taxon>Rhabditida</taxon>
        <taxon>Rhabditina</taxon>
        <taxon>Diplogasteromorpha</taxon>
        <taxon>Diplogasteroidea</taxon>
        <taxon>Neodiplogasteridae</taxon>
        <taxon>Pristionchus</taxon>
    </lineage>
</organism>
<gene>
    <name evidence="4" type="ORF">PENTCL1PPCAC_26110</name>
</gene>
<dbReference type="GO" id="GO:0000956">
    <property type="term" value="P:nuclear-transcribed mRNA catabolic process"/>
    <property type="evidence" value="ECO:0007669"/>
    <property type="project" value="TreeGrafter"/>
</dbReference>
<sequence length="186" mass="20871">MTTVSPNGTADSDSPVDNRPIFEMMVRSDLVVGEETIKLCCGAEVDALREDEPIELKTAAQGNDSGFLRNMRIVMQSEIVGERNIGAGMKGKWKTDEQYIVHEVIEKKVEEIKATGDISKNVAMCYSFLFTVLSKVKHFLEENEACEVKFDPFKEEVLIKKISREEAKENGNGVTNQFLYLISRLG</sequence>
<dbReference type="EC" id="3.6.1.-" evidence="2"/>
<dbReference type="GO" id="GO:0005634">
    <property type="term" value="C:nucleus"/>
    <property type="evidence" value="ECO:0007669"/>
    <property type="project" value="UniProtKB-SubCell"/>
</dbReference>
<dbReference type="EMBL" id="BTSX01000006">
    <property type="protein sequence ID" value="GMT03936.1"/>
    <property type="molecule type" value="Genomic_DNA"/>
</dbReference>
<comment type="function">
    <text evidence="2">Decapping enzyme for NAD-capped RNAs: specifically hydrolyzes the nicotinamide adenine dinucleotide (NAD) cap from a subset of RNAs by removing the entire NAD moiety from the 5'-end of an NAD-capped RNA.</text>
</comment>
<keyword evidence="2" id="KW-0479">Metal-binding</keyword>
<keyword evidence="2" id="KW-0547">Nucleotide-binding</keyword>
<dbReference type="GO" id="GO:0000166">
    <property type="term" value="F:nucleotide binding"/>
    <property type="evidence" value="ECO:0007669"/>
    <property type="project" value="UniProtKB-KW"/>
</dbReference>
<evidence type="ECO:0000256" key="1">
    <source>
        <dbReference type="ARBA" id="ARBA00006562"/>
    </source>
</evidence>
<dbReference type="GO" id="GO:0110155">
    <property type="term" value="P:NAD-cap decapping"/>
    <property type="evidence" value="ECO:0007669"/>
    <property type="project" value="TreeGrafter"/>
</dbReference>
<dbReference type="GO" id="GO:0046872">
    <property type="term" value="F:metal ion binding"/>
    <property type="evidence" value="ECO:0007669"/>
    <property type="project" value="UniProtKB-KW"/>
</dbReference>
<dbReference type="Proteomes" id="UP001432027">
    <property type="component" value="Unassembled WGS sequence"/>
</dbReference>
<dbReference type="Pfam" id="PF08652">
    <property type="entry name" value="RAI1"/>
    <property type="match status" value="1"/>
</dbReference>